<dbReference type="KEGG" id="bsed:DN745_06330"/>
<dbReference type="Proteomes" id="UP000249799">
    <property type="component" value="Chromosome"/>
</dbReference>
<evidence type="ECO:0000259" key="3">
    <source>
        <dbReference type="Pfam" id="PF13435"/>
    </source>
</evidence>
<keyword evidence="5" id="KW-1185">Reference proteome</keyword>
<organism evidence="4 5">
    <name type="scientific">Bradymonas sediminis</name>
    <dbReference type="NCBI Taxonomy" id="1548548"/>
    <lineage>
        <taxon>Bacteria</taxon>
        <taxon>Deltaproteobacteria</taxon>
        <taxon>Bradymonadales</taxon>
        <taxon>Bradymonadaceae</taxon>
        <taxon>Bradymonas</taxon>
    </lineage>
</organism>
<dbReference type="Pfam" id="PF13435">
    <property type="entry name" value="Cytochrome_C554"/>
    <property type="match status" value="1"/>
</dbReference>
<dbReference type="GO" id="GO:0016491">
    <property type="term" value="F:oxidoreductase activity"/>
    <property type="evidence" value="ECO:0007669"/>
    <property type="project" value="TreeGrafter"/>
</dbReference>
<gene>
    <name evidence="4" type="ORF">DN745_06330</name>
</gene>
<feature type="compositionally biased region" description="Basic and acidic residues" evidence="2">
    <location>
        <begin position="489"/>
        <end position="499"/>
    </location>
</feature>
<evidence type="ECO:0000256" key="2">
    <source>
        <dbReference type="SAM" id="MobiDB-lite"/>
    </source>
</evidence>
<dbReference type="EMBL" id="CP030032">
    <property type="protein sequence ID" value="AWV88978.1"/>
    <property type="molecule type" value="Genomic_DNA"/>
</dbReference>
<accession>A0A2Z4FJW5</accession>
<sequence>MMSRPKIALLIALLLLLAGAGVYFFVQKSVELEDSEVASAPHEGSSAKAYANIPPEEVVERAWAFYESRPYFQRPRPPNDVPAGLPDTKASTCGGCHTEIYQEWQLSTHRRAWLDDAQFMAELEKSRGGDDHQNDVGWMCVNCHTPNIEQLPELVVDLKDGQINQPIYAKNPRFDREFQDEAISCATCHVRDGVVYGPFGDTDAPHATAKDPKLLTPDNCTQCHNAEAMFPAQNLGCFFTTGKEWASSDYPKTDQTCQSCHMPQVERKLAGAFDRPPRMTRRHWFGGSLIPKKHAFADALEPLKKVYGSGVDIELLATTADAQATGTPDPDFGADSTRCDADQPCLRYWVRLSNRNAGHKFPTGDPERHAEIHVSATNAQGEVIAQASDLIASRYQWWPSIEKLTDNRILPGAHHDILLEIPLDASEDKRKTAPITVEINAHKYRMYKEAFEHHDLEGETVRGRQFHLSKWRFTPADPSPKLLSVTDDAGTRSGDEGAP</sequence>
<feature type="domain" description="Cytochrome c-552/4" evidence="3">
    <location>
        <begin position="92"/>
        <end position="155"/>
    </location>
</feature>
<evidence type="ECO:0000313" key="5">
    <source>
        <dbReference type="Proteomes" id="UP000249799"/>
    </source>
</evidence>
<dbReference type="SUPFAM" id="SSF48695">
    <property type="entry name" value="Multiheme cytochromes"/>
    <property type="match status" value="1"/>
</dbReference>
<protein>
    <recommendedName>
        <fullName evidence="3">Cytochrome c-552/4 domain-containing protein</fullName>
    </recommendedName>
</protein>
<dbReference type="InterPro" id="IPR036280">
    <property type="entry name" value="Multihaem_cyt_sf"/>
</dbReference>
<reference evidence="4 5" key="1">
    <citation type="submission" date="2018-06" db="EMBL/GenBank/DDBJ databases">
        <title>Lujinxingia sediminis gen. nov. sp. nov., a new facultative anaerobic member of the class Deltaproteobacteria, and proposal of Lujinxingaceae fam. nov.</title>
        <authorList>
            <person name="Guo L.-Y."/>
            <person name="Li C.-M."/>
            <person name="Wang S."/>
            <person name="Du Z.-J."/>
        </authorList>
    </citation>
    <scope>NUCLEOTIDE SEQUENCE [LARGE SCALE GENOMIC DNA]</scope>
    <source>
        <strain evidence="4 5">FA350</strain>
    </source>
</reference>
<name>A0A2Z4FJW5_9DELT</name>
<proteinExistence type="predicted"/>
<evidence type="ECO:0000256" key="1">
    <source>
        <dbReference type="ARBA" id="ARBA00022729"/>
    </source>
</evidence>
<evidence type="ECO:0000313" key="4">
    <source>
        <dbReference type="EMBL" id="AWV88978.1"/>
    </source>
</evidence>
<dbReference type="OrthoDB" id="9814800at2"/>
<dbReference type="Gene3D" id="1.10.1130.10">
    <property type="entry name" value="Flavocytochrome C3, Chain A"/>
    <property type="match status" value="1"/>
</dbReference>
<dbReference type="PANTHER" id="PTHR35038:SF8">
    <property type="entry name" value="C-TYPE POLYHEME CYTOCHROME OMCC"/>
    <property type="match status" value="1"/>
</dbReference>
<dbReference type="PANTHER" id="PTHR35038">
    <property type="entry name" value="DISSIMILATORY SULFITE REDUCTASE SIRA"/>
    <property type="match status" value="1"/>
</dbReference>
<keyword evidence="1" id="KW-0732">Signal</keyword>
<dbReference type="RefSeq" id="WP_111333098.1">
    <property type="nucleotide sequence ID" value="NZ_CP030032.1"/>
</dbReference>
<dbReference type="InterPro" id="IPR023155">
    <property type="entry name" value="Cyt_c-552/4"/>
</dbReference>
<dbReference type="InterPro" id="IPR051829">
    <property type="entry name" value="Multiheme_Cytochr_ET"/>
</dbReference>
<dbReference type="AlphaFoldDB" id="A0A2Z4FJW5"/>
<feature type="region of interest" description="Disordered" evidence="2">
    <location>
        <begin position="473"/>
        <end position="499"/>
    </location>
</feature>